<organism evidence="2 3">
    <name type="scientific">Nonomuraea soli</name>
    <dbReference type="NCBI Taxonomy" id="1032476"/>
    <lineage>
        <taxon>Bacteria</taxon>
        <taxon>Bacillati</taxon>
        <taxon>Actinomycetota</taxon>
        <taxon>Actinomycetes</taxon>
        <taxon>Streptosporangiales</taxon>
        <taxon>Streptosporangiaceae</taxon>
        <taxon>Nonomuraea</taxon>
    </lineage>
</organism>
<proteinExistence type="predicted"/>
<dbReference type="AlphaFoldDB" id="A0A7W0HS69"/>
<protein>
    <submittedName>
        <fullName evidence="2">Uncharacterized protein</fullName>
    </submittedName>
</protein>
<dbReference type="Proteomes" id="UP000530928">
    <property type="component" value="Unassembled WGS sequence"/>
</dbReference>
<feature type="region of interest" description="Disordered" evidence="1">
    <location>
        <begin position="1"/>
        <end position="40"/>
    </location>
</feature>
<evidence type="ECO:0000313" key="3">
    <source>
        <dbReference type="Proteomes" id="UP000530928"/>
    </source>
</evidence>
<feature type="compositionally biased region" description="Basic and acidic residues" evidence="1">
    <location>
        <begin position="14"/>
        <end position="26"/>
    </location>
</feature>
<name>A0A7W0HS69_9ACTN</name>
<feature type="compositionally biased region" description="Acidic residues" evidence="1">
    <location>
        <begin position="29"/>
        <end position="40"/>
    </location>
</feature>
<dbReference type="EMBL" id="JACDUR010000005">
    <property type="protein sequence ID" value="MBA2893768.1"/>
    <property type="molecule type" value="Genomic_DNA"/>
</dbReference>
<accession>A0A7W0HS69</accession>
<sequence>MSETDSPDGEQGDADPKRKEPPEKPVIEPLDDAPEGFEPV</sequence>
<keyword evidence="3" id="KW-1185">Reference proteome</keyword>
<evidence type="ECO:0000313" key="2">
    <source>
        <dbReference type="EMBL" id="MBA2893768.1"/>
    </source>
</evidence>
<evidence type="ECO:0000256" key="1">
    <source>
        <dbReference type="SAM" id="MobiDB-lite"/>
    </source>
</evidence>
<dbReference type="RefSeq" id="WP_281389815.1">
    <property type="nucleotide sequence ID" value="NZ_BAABAM010000005.1"/>
</dbReference>
<feature type="compositionally biased region" description="Acidic residues" evidence="1">
    <location>
        <begin position="1"/>
        <end position="13"/>
    </location>
</feature>
<gene>
    <name evidence="2" type="ORF">HNR30_005129</name>
</gene>
<reference evidence="2 3" key="1">
    <citation type="submission" date="2020-07" db="EMBL/GenBank/DDBJ databases">
        <title>Genomic Encyclopedia of Type Strains, Phase IV (KMG-IV): sequencing the most valuable type-strain genomes for metagenomic binning, comparative biology and taxonomic classification.</title>
        <authorList>
            <person name="Goeker M."/>
        </authorList>
    </citation>
    <scope>NUCLEOTIDE SEQUENCE [LARGE SCALE GENOMIC DNA]</scope>
    <source>
        <strain evidence="2 3">DSM 45533</strain>
    </source>
</reference>
<comment type="caution">
    <text evidence="2">The sequence shown here is derived from an EMBL/GenBank/DDBJ whole genome shotgun (WGS) entry which is preliminary data.</text>
</comment>